<dbReference type="SMART" id="SM00054">
    <property type="entry name" value="EFh"/>
    <property type="match status" value="2"/>
</dbReference>
<dbReference type="Pfam" id="PF22366">
    <property type="entry name" value="NDH2_C"/>
    <property type="match status" value="1"/>
</dbReference>
<keyword evidence="4" id="KW-0274">FAD</keyword>
<dbReference type="InterPro" id="IPR002048">
    <property type="entry name" value="EF_hand_dom"/>
</dbReference>
<dbReference type="InterPro" id="IPR023753">
    <property type="entry name" value="FAD/NAD-binding_dom"/>
</dbReference>
<gene>
    <name evidence="11" type="ORF">CYY_007187</name>
</gene>
<dbReference type="SUPFAM" id="SSF51905">
    <property type="entry name" value="FAD/NAD(P)-binding domain"/>
    <property type="match status" value="2"/>
</dbReference>
<name>A0A8J4V2G2_9MYCE</name>
<keyword evidence="8" id="KW-0520">NAD</keyword>
<keyword evidence="7" id="KW-0560">Oxidoreductase</keyword>
<keyword evidence="3" id="KW-0285">Flavoprotein</keyword>
<evidence type="ECO:0000256" key="6">
    <source>
        <dbReference type="ARBA" id="ARBA00022946"/>
    </source>
</evidence>
<evidence type="ECO:0000256" key="7">
    <source>
        <dbReference type="ARBA" id="ARBA00023002"/>
    </source>
</evidence>
<comment type="caution">
    <text evidence="11">The sequence shown here is derived from an EMBL/GenBank/DDBJ whole genome shotgun (WGS) entry which is preliminary data.</text>
</comment>
<dbReference type="PANTHER" id="PTHR43706:SF51">
    <property type="entry name" value="CALCIUM-BINDING EF-HAND DOMAIN-CONTAINING PROTEIN"/>
    <property type="match status" value="1"/>
</dbReference>
<feature type="region of interest" description="Disordered" evidence="9">
    <location>
        <begin position="34"/>
        <end position="65"/>
    </location>
</feature>
<dbReference type="PROSITE" id="PS00018">
    <property type="entry name" value="EF_HAND_1"/>
    <property type="match status" value="2"/>
</dbReference>
<evidence type="ECO:0000256" key="8">
    <source>
        <dbReference type="ARBA" id="ARBA00023027"/>
    </source>
</evidence>
<dbReference type="EMBL" id="AJWJ01000369">
    <property type="protein sequence ID" value="KAF2071492.1"/>
    <property type="molecule type" value="Genomic_DNA"/>
</dbReference>
<feature type="domain" description="EF-hand" evidence="10">
    <location>
        <begin position="491"/>
        <end position="526"/>
    </location>
</feature>
<evidence type="ECO:0000259" key="10">
    <source>
        <dbReference type="PROSITE" id="PS50222"/>
    </source>
</evidence>
<evidence type="ECO:0000256" key="1">
    <source>
        <dbReference type="ARBA" id="ARBA00004137"/>
    </source>
</evidence>
<dbReference type="AlphaFoldDB" id="A0A8J4V2G2"/>
<dbReference type="Gene3D" id="3.50.50.100">
    <property type="match status" value="2"/>
</dbReference>
<dbReference type="PANTHER" id="PTHR43706">
    <property type="entry name" value="NADH DEHYDROGENASE"/>
    <property type="match status" value="1"/>
</dbReference>
<keyword evidence="12" id="KW-1185">Reference proteome</keyword>
<dbReference type="Proteomes" id="UP000695562">
    <property type="component" value="Unassembled WGS sequence"/>
</dbReference>
<proteinExistence type="inferred from homology"/>
<feature type="domain" description="EF-hand" evidence="10">
    <location>
        <begin position="450"/>
        <end position="485"/>
    </location>
</feature>
<keyword evidence="6" id="KW-0809">Transit peptide</keyword>
<feature type="compositionally biased region" description="Basic and acidic residues" evidence="9">
    <location>
        <begin position="52"/>
        <end position="61"/>
    </location>
</feature>
<dbReference type="InterPro" id="IPR036188">
    <property type="entry name" value="FAD/NAD-bd_sf"/>
</dbReference>
<feature type="compositionally biased region" description="Low complexity" evidence="9">
    <location>
        <begin position="36"/>
        <end position="51"/>
    </location>
</feature>
<dbReference type="OrthoDB" id="3244603at2759"/>
<dbReference type="InterPro" id="IPR011992">
    <property type="entry name" value="EF-hand-dom_pair"/>
</dbReference>
<dbReference type="InterPro" id="IPR054585">
    <property type="entry name" value="NDH2-like_C"/>
</dbReference>
<evidence type="ECO:0000256" key="3">
    <source>
        <dbReference type="ARBA" id="ARBA00022630"/>
    </source>
</evidence>
<dbReference type="GO" id="GO:0003954">
    <property type="term" value="F:NADH dehydrogenase activity"/>
    <property type="evidence" value="ECO:0007669"/>
    <property type="project" value="InterPro"/>
</dbReference>
<dbReference type="Pfam" id="PF07992">
    <property type="entry name" value="Pyr_redox_2"/>
    <property type="match status" value="1"/>
</dbReference>
<evidence type="ECO:0000256" key="4">
    <source>
        <dbReference type="ARBA" id="ARBA00022827"/>
    </source>
</evidence>
<sequence>MLRKITQLNLSTIVNKPQIRPLVNVNVNKAFYSTTNSSNNDKLSSPNLDNSDNNKDNDGNKSHKNKSKAKYYLPLALGATALLAYYSQYLFDQPLNDNEQIENLTRLPKKENGKQRVIVLGTGWSSLAFINSIDMKKYEVIVVSPRNYFLFTPMLTAATVGSVEVRSIIEPIRKVLHRLARGSNTAYIEAECTDIDHENNTITIKAGGGNLTASIPYHKLVVAIGAVPSSFGTKGVDENCTFIKEATDASAIRKKIMNCFENANFPGHTEEELRQLLNFVIVGGGPSGVELGGELYDFLQDDLSVAYPRLAKYAKITLIQSANHLLNTYDSKIIDFTEKQFGRSGINTMVNTRVIEVLPDKVVCLKKPDTNPTNPAKDPPAKAEPLLIPYGVCIWATGVSQRPLISKFVEKIPEQKNQRAVKTDVTLKVVGVKNENIFAIGDCSTISQDILMKKITDIFIEGDTNKDNQLSKEELKVLFTNHLKDYPQLKSYINGLDHYFEDFDISKDGYLQLNEFKNLMIAIDNNLTTLPATAQVANQQGAYLAKEFNRSEGEQHEPFKYKHLGSFAYIGHKNAVADIPGFAGGGIGVWWMWRSIYLNKQFSWKNKFLVSVDWVKSILFGRDISNA</sequence>
<comment type="similarity">
    <text evidence="2">Belongs to the NADH dehydrogenase family.</text>
</comment>
<protein>
    <recommendedName>
        <fullName evidence="10">EF-hand domain-containing protein</fullName>
    </recommendedName>
</protein>
<keyword evidence="5" id="KW-0106">Calcium</keyword>
<evidence type="ECO:0000256" key="2">
    <source>
        <dbReference type="ARBA" id="ARBA00005272"/>
    </source>
</evidence>
<dbReference type="SUPFAM" id="SSF47473">
    <property type="entry name" value="EF-hand"/>
    <property type="match status" value="1"/>
</dbReference>
<evidence type="ECO:0000313" key="12">
    <source>
        <dbReference type="Proteomes" id="UP000695562"/>
    </source>
</evidence>
<dbReference type="PROSITE" id="PS50222">
    <property type="entry name" value="EF_HAND_2"/>
    <property type="match status" value="2"/>
</dbReference>
<accession>A0A8J4V2G2</accession>
<evidence type="ECO:0000256" key="5">
    <source>
        <dbReference type="ARBA" id="ARBA00022837"/>
    </source>
</evidence>
<reference evidence="11" key="1">
    <citation type="submission" date="2020-01" db="EMBL/GenBank/DDBJ databases">
        <title>Development of genomics and gene disruption for Polysphondylium violaceum indicates a role for the polyketide synthase stlB in stalk morphogenesis.</title>
        <authorList>
            <person name="Narita B."/>
            <person name="Kawabe Y."/>
            <person name="Kin K."/>
            <person name="Saito T."/>
            <person name="Gibbs R."/>
            <person name="Kuspa A."/>
            <person name="Muzny D."/>
            <person name="Queller D."/>
            <person name="Richards S."/>
            <person name="Strassman J."/>
            <person name="Sucgang R."/>
            <person name="Worley K."/>
            <person name="Schaap P."/>
        </authorList>
    </citation>
    <scope>NUCLEOTIDE SEQUENCE</scope>
    <source>
        <strain evidence="11">QSvi11</strain>
    </source>
</reference>
<dbReference type="GO" id="GO:0005743">
    <property type="term" value="C:mitochondrial inner membrane"/>
    <property type="evidence" value="ECO:0007669"/>
    <property type="project" value="UniProtKB-SubCell"/>
</dbReference>
<evidence type="ECO:0000313" key="11">
    <source>
        <dbReference type="EMBL" id="KAF2071492.1"/>
    </source>
</evidence>
<dbReference type="GO" id="GO:0005509">
    <property type="term" value="F:calcium ion binding"/>
    <property type="evidence" value="ECO:0007669"/>
    <property type="project" value="InterPro"/>
</dbReference>
<dbReference type="InterPro" id="IPR018247">
    <property type="entry name" value="EF_Hand_1_Ca_BS"/>
</dbReference>
<dbReference type="Pfam" id="PF13499">
    <property type="entry name" value="EF-hand_7"/>
    <property type="match status" value="1"/>
</dbReference>
<dbReference type="InterPro" id="IPR045024">
    <property type="entry name" value="NDH-2"/>
</dbReference>
<organism evidence="11 12">
    <name type="scientific">Polysphondylium violaceum</name>
    <dbReference type="NCBI Taxonomy" id="133409"/>
    <lineage>
        <taxon>Eukaryota</taxon>
        <taxon>Amoebozoa</taxon>
        <taxon>Evosea</taxon>
        <taxon>Eumycetozoa</taxon>
        <taxon>Dictyostelia</taxon>
        <taxon>Dictyosteliales</taxon>
        <taxon>Dictyosteliaceae</taxon>
        <taxon>Polysphondylium</taxon>
    </lineage>
</organism>
<evidence type="ECO:0000256" key="9">
    <source>
        <dbReference type="SAM" id="MobiDB-lite"/>
    </source>
</evidence>
<comment type="subcellular location">
    <subcellularLocation>
        <location evidence="1">Mitochondrion inner membrane</location>
        <topology evidence="1">Peripheral membrane protein</topology>
        <orientation evidence="1">Intermembrane side</orientation>
    </subcellularLocation>
</comment>